<keyword evidence="3" id="KW-1185">Reference proteome</keyword>
<dbReference type="EMBL" id="JAAALK010000283">
    <property type="protein sequence ID" value="KAG8069767.1"/>
    <property type="molecule type" value="Genomic_DNA"/>
</dbReference>
<organism evidence="2 3">
    <name type="scientific">Zizania palustris</name>
    <name type="common">Northern wild rice</name>
    <dbReference type="NCBI Taxonomy" id="103762"/>
    <lineage>
        <taxon>Eukaryota</taxon>
        <taxon>Viridiplantae</taxon>
        <taxon>Streptophyta</taxon>
        <taxon>Embryophyta</taxon>
        <taxon>Tracheophyta</taxon>
        <taxon>Spermatophyta</taxon>
        <taxon>Magnoliopsida</taxon>
        <taxon>Liliopsida</taxon>
        <taxon>Poales</taxon>
        <taxon>Poaceae</taxon>
        <taxon>BOP clade</taxon>
        <taxon>Oryzoideae</taxon>
        <taxon>Oryzeae</taxon>
        <taxon>Zizaniinae</taxon>
        <taxon>Zizania</taxon>
    </lineage>
</organism>
<sequence>MSAPVELPLLCMSRADLLLLLPVNPIAASGCGLCYEKRAKQRRKPGAVHSQKIQRAKRCRDAMNKAAKNLLLPASICVPKK</sequence>
<reference evidence="2" key="1">
    <citation type="journal article" date="2021" name="bioRxiv">
        <title>Whole Genome Assembly and Annotation of Northern Wild Rice, Zizania palustris L., Supports a Whole Genome Duplication in the Zizania Genus.</title>
        <authorList>
            <person name="Haas M."/>
            <person name="Kono T."/>
            <person name="Macchietto M."/>
            <person name="Millas R."/>
            <person name="McGilp L."/>
            <person name="Shao M."/>
            <person name="Duquette J."/>
            <person name="Hirsch C.N."/>
            <person name="Kimball J."/>
        </authorList>
    </citation>
    <scope>NUCLEOTIDE SEQUENCE</scope>
    <source>
        <tissue evidence="2">Fresh leaf tissue</tissue>
    </source>
</reference>
<evidence type="ECO:0000313" key="2">
    <source>
        <dbReference type="EMBL" id="KAG8069767.1"/>
    </source>
</evidence>
<gene>
    <name evidence="2" type="ORF">GUJ93_ZPchr0006g44292</name>
</gene>
<dbReference type="Proteomes" id="UP000729402">
    <property type="component" value="Unassembled WGS sequence"/>
</dbReference>
<evidence type="ECO:0000256" key="1">
    <source>
        <dbReference type="SAM" id="SignalP"/>
    </source>
</evidence>
<proteinExistence type="predicted"/>
<protein>
    <submittedName>
        <fullName evidence="2">Uncharacterized protein</fullName>
    </submittedName>
</protein>
<name>A0A8J5VGQ9_ZIZPA</name>
<dbReference type="AlphaFoldDB" id="A0A8J5VGQ9"/>
<accession>A0A8J5VGQ9</accession>
<feature type="signal peptide" evidence="1">
    <location>
        <begin position="1"/>
        <end position="28"/>
    </location>
</feature>
<comment type="caution">
    <text evidence="2">The sequence shown here is derived from an EMBL/GenBank/DDBJ whole genome shotgun (WGS) entry which is preliminary data.</text>
</comment>
<evidence type="ECO:0000313" key="3">
    <source>
        <dbReference type="Proteomes" id="UP000729402"/>
    </source>
</evidence>
<keyword evidence="1" id="KW-0732">Signal</keyword>
<reference evidence="2" key="2">
    <citation type="submission" date="2021-02" db="EMBL/GenBank/DDBJ databases">
        <authorList>
            <person name="Kimball J.A."/>
            <person name="Haas M.W."/>
            <person name="Macchietto M."/>
            <person name="Kono T."/>
            <person name="Duquette J."/>
            <person name="Shao M."/>
        </authorList>
    </citation>
    <scope>NUCLEOTIDE SEQUENCE</scope>
    <source>
        <tissue evidence="2">Fresh leaf tissue</tissue>
    </source>
</reference>
<feature type="chain" id="PRO_5035152358" evidence="1">
    <location>
        <begin position="29"/>
        <end position="81"/>
    </location>
</feature>